<feature type="compositionally biased region" description="Polar residues" evidence="1">
    <location>
        <begin position="15"/>
        <end position="29"/>
    </location>
</feature>
<keyword evidence="2" id="KW-0472">Membrane</keyword>
<keyword evidence="2" id="KW-0812">Transmembrane</keyword>
<evidence type="ECO:0000313" key="4">
    <source>
        <dbReference type="Proteomes" id="UP001498398"/>
    </source>
</evidence>
<keyword evidence="4" id="KW-1185">Reference proteome</keyword>
<feature type="transmembrane region" description="Helical" evidence="2">
    <location>
        <begin position="176"/>
        <end position="198"/>
    </location>
</feature>
<comment type="caution">
    <text evidence="3">The sequence shown here is derived from an EMBL/GenBank/DDBJ whole genome shotgun (WGS) entry which is preliminary data.</text>
</comment>
<dbReference type="Proteomes" id="UP001498398">
    <property type="component" value="Unassembled WGS sequence"/>
</dbReference>
<gene>
    <name evidence="3" type="ORF">VKT23_000296</name>
</gene>
<accession>A0ABR1K6C7</accession>
<feature type="compositionally biased region" description="Basic and acidic residues" evidence="1">
    <location>
        <begin position="252"/>
        <end position="262"/>
    </location>
</feature>
<reference evidence="3 4" key="1">
    <citation type="submission" date="2024-01" db="EMBL/GenBank/DDBJ databases">
        <title>A draft genome for the cacao thread blight pathogen Marasmiellus scandens.</title>
        <authorList>
            <person name="Baruah I.K."/>
            <person name="Leung J."/>
            <person name="Bukari Y."/>
            <person name="Amoako-Attah I."/>
            <person name="Meinhardt L.W."/>
            <person name="Bailey B.A."/>
            <person name="Cohen S.P."/>
        </authorList>
    </citation>
    <scope>NUCLEOTIDE SEQUENCE [LARGE SCALE GENOMIC DNA]</scope>
    <source>
        <strain evidence="3 4">GH-19</strain>
    </source>
</reference>
<feature type="region of interest" description="Disordered" evidence="1">
    <location>
        <begin position="1"/>
        <end position="171"/>
    </location>
</feature>
<protein>
    <submittedName>
        <fullName evidence="3">Uncharacterized protein</fullName>
    </submittedName>
</protein>
<keyword evidence="2" id="KW-1133">Transmembrane helix</keyword>
<organism evidence="3 4">
    <name type="scientific">Marasmiellus scandens</name>
    <dbReference type="NCBI Taxonomy" id="2682957"/>
    <lineage>
        <taxon>Eukaryota</taxon>
        <taxon>Fungi</taxon>
        <taxon>Dikarya</taxon>
        <taxon>Basidiomycota</taxon>
        <taxon>Agaricomycotina</taxon>
        <taxon>Agaricomycetes</taxon>
        <taxon>Agaricomycetidae</taxon>
        <taxon>Agaricales</taxon>
        <taxon>Marasmiineae</taxon>
        <taxon>Omphalotaceae</taxon>
        <taxon>Marasmiellus</taxon>
    </lineage>
</organism>
<feature type="compositionally biased region" description="Low complexity" evidence="1">
    <location>
        <begin position="1"/>
        <end position="14"/>
    </location>
</feature>
<evidence type="ECO:0000313" key="3">
    <source>
        <dbReference type="EMBL" id="KAK7472174.1"/>
    </source>
</evidence>
<proteinExistence type="predicted"/>
<evidence type="ECO:0000256" key="1">
    <source>
        <dbReference type="SAM" id="MobiDB-lite"/>
    </source>
</evidence>
<feature type="region of interest" description="Disordered" evidence="1">
    <location>
        <begin position="249"/>
        <end position="309"/>
    </location>
</feature>
<evidence type="ECO:0000256" key="2">
    <source>
        <dbReference type="SAM" id="Phobius"/>
    </source>
</evidence>
<feature type="compositionally biased region" description="Polar residues" evidence="1">
    <location>
        <begin position="50"/>
        <end position="86"/>
    </location>
</feature>
<sequence>MISLTSTTSTLPSTQNTVQTTGPGNSDNAESAALSKIPSLPFPLTPVGSEGTSEQQKSDGNALGETNSAGTAFTSGGSQVLTTDLWSGNGGGGTPSNSVGLTTASASTSRSPQDPKQTNGPAKNIGSENSGLASDSQPTPAPNPNGTSTSTEPGTITSPTGKPTWSHSSKGRAGAIIGGVIGGAVFALLSILLGVCLLRRRKVPLWERFDPFPRHGNYKADDHTDVIEPEARFLDAGVGVQSPTRESLIHSTTHDHSNDEPRSSSYDNTSVRAVLPSRTSADTDDEEEKYTQVAKRIPRGRTRQTPPVVHTEYTLDDPFSDGSPVHFVQSSSPSFAFPAIDSGLSSMLVDGTYSQYQASHGRNTTSGTEWEAERTGLYAEIEQLRSECTRLESIAGLPPPAYECSVR</sequence>
<name>A0ABR1K6C7_9AGAR</name>
<feature type="compositionally biased region" description="Polar residues" evidence="1">
    <location>
        <begin position="101"/>
        <end position="168"/>
    </location>
</feature>
<dbReference type="EMBL" id="JBANRG010000001">
    <property type="protein sequence ID" value="KAK7472174.1"/>
    <property type="molecule type" value="Genomic_DNA"/>
</dbReference>